<feature type="transmembrane region" description="Helical" evidence="2">
    <location>
        <begin position="119"/>
        <end position="147"/>
    </location>
</feature>
<accession>A0A4R4DZZ2</accession>
<feature type="transmembrane region" description="Helical" evidence="2">
    <location>
        <begin position="193"/>
        <end position="211"/>
    </location>
</feature>
<sequence length="243" mass="26309">MSFCPNCGAKLQEGQPHACSEAAAAVSTAPYEPRTASPSEKGMPSEAHKSTANNLDTDVFIKIFSNPMQASQYGQDKLLYGIIGLCATVIAYTILGWATNRISSMEFLGMDFGRLINKASIFLLIFKSYFIGGILKVALFVGAFGLFGNMLGKRKISFAEIVAKFGSVQILTAGGFLVAAILGLLSYDLGYMIRNLTMGLTLVITSLIAFDVFEVEMKDRYKLLVFAIGTYVIVSQILSMLLS</sequence>
<feature type="transmembrane region" description="Helical" evidence="2">
    <location>
        <begin position="168"/>
        <end position="187"/>
    </location>
</feature>
<proteinExistence type="predicted"/>
<feature type="region of interest" description="Disordered" evidence="1">
    <location>
        <begin position="30"/>
        <end position="50"/>
    </location>
</feature>
<dbReference type="AlphaFoldDB" id="A0A4R4DZZ2"/>
<protein>
    <recommendedName>
        <fullName evidence="5">Zinc ribbon domain-containing protein</fullName>
    </recommendedName>
</protein>
<evidence type="ECO:0000256" key="1">
    <source>
        <dbReference type="SAM" id="MobiDB-lite"/>
    </source>
</evidence>
<evidence type="ECO:0008006" key="5">
    <source>
        <dbReference type="Google" id="ProtNLM"/>
    </source>
</evidence>
<keyword evidence="2" id="KW-0812">Transmembrane</keyword>
<gene>
    <name evidence="3" type="ORF">E0485_23180</name>
</gene>
<dbReference type="Proteomes" id="UP000295418">
    <property type="component" value="Unassembled WGS sequence"/>
</dbReference>
<feature type="transmembrane region" description="Helical" evidence="2">
    <location>
        <begin position="78"/>
        <end position="99"/>
    </location>
</feature>
<dbReference type="RefSeq" id="WP_132420431.1">
    <property type="nucleotide sequence ID" value="NZ_SKFG01000044.1"/>
</dbReference>
<keyword evidence="2" id="KW-1133">Transmembrane helix</keyword>
<reference evidence="3 4" key="1">
    <citation type="submission" date="2019-03" db="EMBL/GenBank/DDBJ databases">
        <authorList>
            <person name="Kim M.K.M."/>
        </authorList>
    </citation>
    <scope>NUCLEOTIDE SEQUENCE [LARGE SCALE GENOMIC DNA]</scope>
    <source>
        <strain evidence="3 4">18JY21-1</strain>
    </source>
</reference>
<evidence type="ECO:0000313" key="4">
    <source>
        <dbReference type="Proteomes" id="UP000295418"/>
    </source>
</evidence>
<comment type="caution">
    <text evidence="3">The sequence shown here is derived from an EMBL/GenBank/DDBJ whole genome shotgun (WGS) entry which is preliminary data.</text>
</comment>
<feature type="transmembrane region" description="Helical" evidence="2">
    <location>
        <begin position="223"/>
        <end position="242"/>
    </location>
</feature>
<evidence type="ECO:0000256" key="2">
    <source>
        <dbReference type="SAM" id="Phobius"/>
    </source>
</evidence>
<organism evidence="3 4">
    <name type="scientific">Paenibacillus albiflavus</name>
    <dbReference type="NCBI Taxonomy" id="2545760"/>
    <lineage>
        <taxon>Bacteria</taxon>
        <taxon>Bacillati</taxon>
        <taxon>Bacillota</taxon>
        <taxon>Bacilli</taxon>
        <taxon>Bacillales</taxon>
        <taxon>Paenibacillaceae</taxon>
        <taxon>Paenibacillus</taxon>
    </lineage>
</organism>
<dbReference type="OrthoDB" id="2608613at2"/>
<name>A0A4R4DZZ2_9BACL</name>
<dbReference type="EMBL" id="SKFG01000044">
    <property type="protein sequence ID" value="TCZ70539.1"/>
    <property type="molecule type" value="Genomic_DNA"/>
</dbReference>
<keyword evidence="2" id="KW-0472">Membrane</keyword>
<keyword evidence="4" id="KW-1185">Reference proteome</keyword>
<evidence type="ECO:0000313" key="3">
    <source>
        <dbReference type="EMBL" id="TCZ70539.1"/>
    </source>
</evidence>